<proteinExistence type="predicted"/>
<accession>A0A6J4N8C8</accession>
<reference evidence="1" key="1">
    <citation type="submission" date="2020-02" db="EMBL/GenBank/DDBJ databases">
        <authorList>
            <person name="Meier V. D."/>
        </authorList>
    </citation>
    <scope>NUCLEOTIDE SEQUENCE</scope>
    <source>
        <strain evidence="1">AVDCRST_MAG64</strain>
    </source>
</reference>
<gene>
    <name evidence="1" type="ORF">AVDCRST_MAG64-626</name>
</gene>
<dbReference type="AlphaFoldDB" id="A0A6J4N8C8"/>
<dbReference type="EMBL" id="CADCUQ010000161">
    <property type="protein sequence ID" value="CAA9380711.1"/>
    <property type="molecule type" value="Genomic_DNA"/>
</dbReference>
<evidence type="ECO:0008006" key="2">
    <source>
        <dbReference type="Google" id="ProtNLM"/>
    </source>
</evidence>
<protein>
    <recommendedName>
        <fullName evidence="2">Aminoglycoside phosphotransferase domain-containing protein</fullName>
    </recommendedName>
</protein>
<evidence type="ECO:0000313" key="1">
    <source>
        <dbReference type="EMBL" id="CAA9380711.1"/>
    </source>
</evidence>
<name>A0A6J4N8C8_9BACT</name>
<sequence length="142" mass="15012">DAARDAIAHADVPAYGDGRLAPHEWLRTSDGRLLKTDCVGHDADHTLVGRQPVAWDVAGAMVEWGLDESSARPLLDGFRAAGGRVAPLPALSIYVAAYAAFRVGMCSMCAAMCGHDPAEQARLRTAEESYKGQLTAALSTCT</sequence>
<organism evidence="1">
    <name type="scientific">uncultured Phycisphaerae bacterium</name>
    <dbReference type="NCBI Taxonomy" id="904963"/>
    <lineage>
        <taxon>Bacteria</taxon>
        <taxon>Pseudomonadati</taxon>
        <taxon>Planctomycetota</taxon>
        <taxon>Phycisphaerae</taxon>
        <taxon>environmental samples</taxon>
    </lineage>
</organism>
<feature type="non-terminal residue" evidence="1">
    <location>
        <position position="1"/>
    </location>
</feature>